<sequence length="51" mass="5776">MRVCVPLLALVTPRYIPARANHAPSPAPSRFFPIDFWLVGSWVLPDEAFRP</sequence>
<dbReference type="GeneID" id="85474226"/>
<protein>
    <submittedName>
        <fullName evidence="1">Uncharacterized protein</fullName>
    </submittedName>
</protein>
<proteinExistence type="predicted"/>
<evidence type="ECO:0000313" key="1">
    <source>
        <dbReference type="EMBL" id="KAK1656221.1"/>
    </source>
</evidence>
<reference evidence="1" key="1">
    <citation type="submission" date="2021-06" db="EMBL/GenBank/DDBJ databases">
        <title>Comparative genomics, transcriptomics and evolutionary studies reveal genomic signatures of adaptation to plant cell wall in hemibiotrophic fungi.</title>
        <authorList>
            <consortium name="DOE Joint Genome Institute"/>
            <person name="Baroncelli R."/>
            <person name="Diaz J.F."/>
            <person name="Benocci T."/>
            <person name="Peng M."/>
            <person name="Battaglia E."/>
            <person name="Haridas S."/>
            <person name="Andreopoulos W."/>
            <person name="Labutti K."/>
            <person name="Pangilinan J."/>
            <person name="Floch G.L."/>
            <person name="Makela M.R."/>
            <person name="Henrissat B."/>
            <person name="Grigoriev I.V."/>
            <person name="Crouch J.A."/>
            <person name="De Vries R.P."/>
            <person name="Sukno S.A."/>
            <person name="Thon M.R."/>
        </authorList>
    </citation>
    <scope>NUCLEOTIDE SEQUENCE</scope>
    <source>
        <strain evidence="1">CBS 102054</strain>
    </source>
</reference>
<organism evidence="1 2">
    <name type="scientific">Colletotrichum phormii</name>
    <dbReference type="NCBI Taxonomy" id="359342"/>
    <lineage>
        <taxon>Eukaryota</taxon>
        <taxon>Fungi</taxon>
        <taxon>Dikarya</taxon>
        <taxon>Ascomycota</taxon>
        <taxon>Pezizomycotina</taxon>
        <taxon>Sordariomycetes</taxon>
        <taxon>Hypocreomycetidae</taxon>
        <taxon>Glomerellales</taxon>
        <taxon>Glomerellaceae</taxon>
        <taxon>Colletotrichum</taxon>
        <taxon>Colletotrichum acutatum species complex</taxon>
    </lineage>
</organism>
<dbReference type="AlphaFoldDB" id="A0AAJ0ELD9"/>
<evidence type="ECO:0000313" key="2">
    <source>
        <dbReference type="Proteomes" id="UP001243989"/>
    </source>
</evidence>
<gene>
    <name evidence="1" type="ORF">BDP81DRAFT_414405</name>
</gene>
<accession>A0AAJ0ELD9</accession>
<dbReference type="Proteomes" id="UP001243989">
    <property type="component" value="Unassembled WGS sequence"/>
</dbReference>
<comment type="caution">
    <text evidence="1">The sequence shown here is derived from an EMBL/GenBank/DDBJ whole genome shotgun (WGS) entry which is preliminary data.</text>
</comment>
<dbReference type="EMBL" id="JAHMHQ010000001">
    <property type="protein sequence ID" value="KAK1656221.1"/>
    <property type="molecule type" value="Genomic_DNA"/>
</dbReference>
<name>A0AAJ0ELD9_9PEZI</name>
<keyword evidence="2" id="KW-1185">Reference proteome</keyword>
<dbReference type="RefSeq" id="XP_060452265.1">
    <property type="nucleotide sequence ID" value="XM_060589364.1"/>
</dbReference>